<evidence type="ECO:0000313" key="2">
    <source>
        <dbReference type="EMBL" id="KAJ8879835.1"/>
    </source>
</evidence>
<proteinExistence type="predicted"/>
<feature type="region of interest" description="Disordered" evidence="1">
    <location>
        <begin position="27"/>
        <end position="58"/>
    </location>
</feature>
<gene>
    <name evidence="2" type="ORF">PR048_020452</name>
</gene>
<dbReference type="EMBL" id="JARBHB010000007">
    <property type="protein sequence ID" value="KAJ8879835.1"/>
    <property type="molecule type" value="Genomic_DNA"/>
</dbReference>
<name>A0ABQ9H6G4_9NEOP</name>
<dbReference type="PANTHER" id="PTHR10773">
    <property type="entry name" value="DNA-DIRECTED RNA POLYMERASES I, II, AND III SUBUNIT RPABC2"/>
    <property type="match status" value="1"/>
</dbReference>
<feature type="compositionally biased region" description="Basic and acidic residues" evidence="1">
    <location>
        <begin position="30"/>
        <end position="48"/>
    </location>
</feature>
<keyword evidence="3" id="KW-1185">Reference proteome</keyword>
<dbReference type="PANTHER" id="PTHR10773:SF19">
    <property type="match status" value="1"/>
</dbReference>
<protein>
    <submittedName>
        <fullName evidence="2">Uncharacterized protein</fullName>
    </submittedName>
</protein>
<reference evidence="2 3" key="1">
    <citation type="submission" date="2023-02" db="EMBL/GenBank/DDBJ databases">
        <title>LHISI_Scaffold_Assembly.</title>
        <authorList>
            <person name="Stuart O.P."/>
            <person name="Cleave R."/>
            <person name="Magrath M.J.L."/>
            <person name="Mikheyev A.S."/>
        </authorList>
    </citation>
    <scope>NUCLEOTIDE SEQUENCE [LARGE SCALE GENOMIC DNA]</scope>
    <source>
        <strain evidence="2">Daus_M_001</strain>
        <tissue evidence="2">Leg muscle</tissue>
    </source>
</reference>
<accession>A0ABQ9H6G4</accession>
<organism evidence="2 3">
    <name type="scientific">Dryococelus australis</name>
    <dbReference type="NCBI Taxonomy" id="614101"/>
    <lineage>
        <taxon>Eukaryota</taxon>
        <taxon>Metazoa</taxon>
        <taxon>Ecdysozoa</taxon>
        <taxon>Arthropoda</taxon>
        <taxon>Hexapoda</taxon>
        <taxon>Insecta</taxon>
        <taxon>Pterygota</taxon>
        <taxon>Neoptera</taxon>
        <taxon>Polyneoptera</taxon>
        <taxon>Phasmatodea</taxon>
        <taxon>Verophasmatodea</taxon>
        <taxon>Anareolatae</taxon>
        <taxon>Phasmatidae</taxon>
        <taxon>Eurycanthinae</taxon>
        <taxon>Dryococelus</taxon>
    </lineage>
</organism>
<dbReference type="Proteomes" id="UP001159363">
    <property type="component" value="Chromosome 6"/>
</dbReference>
<comment type="caution">
    <text evidence="2">The sequence shown here is derived from an EMBL/GenBank/DDBJ whole genome shotgun (WGS) entry which is preliminary data.</text>
</comment>
<evidence type="ECO:0000313" key="3">
    <source>
        <dbReference type="Proteomes" id="UP001159363"/>
    </source>
</evidence>
<evidence type="ECO:0000256" key="1">
    <source>
        <dbReference type="SAM" id="MobiDB-lite"/>
    </source>
</evidence>
<sequence>MKEQWRNKGSGYKLYVQKLCRANGKAYKIYKNEEKPAKKPPAEQEYPSHPRPKKKKGEFICEMKRGRLAKPNKLSNEARESIKDHTNSIHHEHPGLNVHRLFKAFKDTNHSTKVPYRDHGNVYKDDLICNSDLHVQTLAEPVTYCNVKRNHAKPLKSREQLGQHHKNSEEAMKRLKYDSGTSQMHGRYISVTSIDMQQVMVVPTLVHSYMFYMRHLSCYNFCVHACDFNKAYMCTWHEITAGGGGNEIVSCLLHCGRLDQPQSPHAAGFNVQNSIGIKGYSTERKLYGSQKNRMMVFLFVDLA</sequence>